<dbReference type="GeneID" id="59238650"/>
<reference evidence="5 6" key="1">
    <citation type="submission" date="2020-07" db="EMBL/GenBank/DDBJ databases">
        <title>The yeast mating-type switching endonuclease HO is a domesticated member of an unorthodox homing genetic element family.</title>
        <authorList>
            <person name="Coughlan A.Y."/>
            <person name="Lombardi L."/>
            <person name="Braun-Galleani S."/>
            <person name="Martos A.R."/>
            <person name="Galeote V."/>
            <person name="Bigey F."/>
            <person name="Dequin S."/>
            <person name="Byrne K.P."/>
            <person name="Wolfe K.H."/>
        </authorList>
    </citation>
    <scope>NUCLEOTIDE SEQUENCE [LARGE SCALE GENOMIC DNA]</scope>
    <source>
        <strain evidence="5 6">NRRL Y-6702</strain>
    </source>
</reference>
<organism evidence="5 6">
    <name type="scientific">Zygotorulaspora mrakii</name>
    <name type="common">Zygosaccharomyces mrakii</name>
    <dbReference type="NCBI Taxonomy" id="42260"/>
    <lineage>
        <taxon>Eukaryota</taxon>
        <taxon>Fungi</taxon>
        <taxon>Dikarya</taxon>
        <taxon>Ascomycota</taxon>
        <taxon>Saccharomycotina</taxon>
        <taxon>Saccharomycetes</taxon>
        <taxon>Saccharomycetales</taxon>
        <taxon>Saccharomycetaceae</taxon>
        <taxon>Zygotorulaspora</taxon>
    </lineage>
</organism>
<accession>A0A7H9B8B1</accession>
<feature type="region of interest" description="Disordered" evidence="3">
    <location>
        <begin position="405"/>
        <end position="434"/>
    </location>
</feature>
<dbReference type="GO" id="GO:0007062">
    <property type="term" value="P:sister chromatid cohesion"/>
    <property type="evidence" value="ECO:0007669"/>
    <property type="project" value="InterPro"/>
</dbReference>
<keyword evidence="6" id="KW-1185">Reference proteome</keyword>
<dbReference type="AlphaFoldDB" id="A0A7H9B8B1"/>
<gene>
    <name evidence="5" type="ORF">HG535_0H01740</name>
</gene>
<evidence type="ECO:0000256" key="1">
    <source>
        <dbReference type="ARBA" id="ARBA00004123"/>
    </source>
</evidence>
<evidence type="ECO:0000256" key="2">
    <source>
        <dbReference type="ARBA" id="ARBA00023242"/>
    </source>
</evidence>
<dbReference type="InterPro" id="IPR039781">
    <property type="entry name" value="Rad21/Rec8-like"/>
</dbReference>
<dbReference type="GO" id="GO:0003682">
    <property type="term" value="F:chromatin binding"/>
    <property type="evidence" value="ECO:0007669"/>
    <property type="project" value="TreeGrafter"/>
</dbReference>
<keyword evidence="2" id="KW-0539">Nucleus</keyword>
<dbReference type="PANTHER" id="PTHR12585:SF51">
    <property type="entry name" value="MEIOTIC RECOMBINATION PROTEIN REC8"/>
    <property type="match status" value="1"/>
</dbReference>
<proteinExistence type="predicted"/>
<feature type="domain" description="Rad21/Rec8-like protein N-terminal" evidence="4">
    <location>
        <begin position="19"/>
        <end position="113"/>
    </location>
</feature>
<evidence type="ECO:0000259" key="4">
    <source>
        <dbReference type="Pfam" id="PF04825"/>
    </source>
</evidence>
<protein>
    <recommendedName>
        <fullName evidence="4">Rad21/Rec8-like protein N-terminal domain-containing protein</fullName>
    </recommendedName>
</protein>
<evidence type="ECO:0000256" key="3">
    <source>
        <dbReference type="SAM" id="MobiDB-lite"/>
    </source>
</evidence>
<comment type="subcellular location">
    <subcellularLocation>
        <location evidence="1">Nucleus</location>
    </subcellularLocation>
</comment>
<dbReference type="InterPro" id="IPR006910">
    <property type="entry name" value="Rad21_Rec8_N"/>
</dbReference>
<sequence length="649" mass="73178">MSAIALSQYHSTGAPVYEGVTTVWLLATLGNASRSVSTISNSGSSSVKKKDILGVSIPQTCEVIQSNDLHLPLRYVSNLLYGVTVCYHRKTEYVLNDVTGLVTQLQKKMYSGGLFKKRKIKDNDAQSTTIMNPKRSSVVTNAFLDDDPSFDINEASVFANVLNAESKRQDSESSIIRRQDYMNELTNSNNFDKPDYFASLNRPNRSVTLDDIPIDFDFNFELDEIVSRQGTAMGSSTDSVRSNNDLNVTYDDREFALNFDQENSEINATTEPIADDTGINLGITEDLREEEKDLIGREQEPVAPLSKKLDLMSPNVESSSFKNIQVDERIGLSTDILRNNHNNYAEMMNTNRRIIIKARKISSDLSTLDDGNNTFLTKCWSLIFTNAISYREKFSIWPVNTTVERGRKRARSSVDNATSRSSSDVSSEEQGRRAVIFPNENALDNDGDLMLNLEQIDEELNENSSRSSSSHARQHDLLRINLNLPSSSFGRVQTRSNTNTGTSSVRSYERDVVDELYERAHCTNKNDDVPEDSPITRFRENSSQVVLDSQTKRFYDYVKSRSVVVGKRTNTSPLFSKKMLFEDLVPSKISELEGQECPRVLERKIAANAFLSLLNLATKNMIAIKEYNEHSDDTDRYELMDGDDIIIYV</sequence>
<dbReference type="Proteomes" id="UP000509704">
    <property type="component" value="Chromosome 8"/>
</dbReference>
<evidence type="ECO:0000313" key="5">
    <source>
        <dbReference type="EMBL" id="QLG74847.1"/>
    </source>
</evidence>
<dbReference type="OrthoDB" id="5427633at2759"/>
<dbReference type="RefSeq" id="XP_037146572.1">
    <property type="nucleotide sequence ID" value="XM_037290677.1"/>
</dbReference>
<name>A0A7H9B8B1_ZYGMR</name>
<dbReference type="CDD" id="cd21790">
    <property type="entry name" value="Rad21_Rec8_M_ScRec8p-like"/>
    <property type="match status" value="1"/>
</dbReference>
<dbReference type="GO" id="GO:0006302">
    <property type="term" value="P:double-strand break repair"/>
    <property type="evidence" value="ECO:0007669"/>
    <property type="project" value="TreeGrafter"/>
</dbReference>
<dbReference type="GO" id="GO:0008278">
    <property type="term" value="C:cohesin complex"/>
    <property type="evidence" value="ECO:0007669"/>
    <property type="project" value="InterPro"/>
</dbReference>
<evidence type="ECO:0000313" key="6">
    <source>
        <dbReference type="Proteomes" id="UP000509704"/>
    </source>
</evidence>
<dbReference type="PANTHER" id="PTHR12585">
    <property type="entry name" value="SCC1 / RAD21 FAMILY MEMBER"/>
    <property type="match status" value="1"/>
</dbReference>
<dbReference type="KEGG" id="zmk:HG535_0H01740"/>
<dbReference type="Pfam" id="PF04825">
    <property type="entry name" value="Rad21_Rec8_N"/>
    <property type="match status" value="1"/>
</dbReference>
<dbReference type="GO" id="GO:0005634">
    <property type="term" value="C:nucleus"/>
    <property type="evidence" value="ECO:0007669"/>
    <property type="project" value="UniProtKB-SubCell"/>
</dbReference>
<dbReference type="EMBL" id="CP058611">
    <property type="protein sequence ID" value="QLG74847.1"/>
    <property type="molecule type" value="Genomic_DNA"/>
</dbReference>